<keyword evidence="10 11" id="KW-0813">Transport</keyword>
<keyword evidence="10" id="KW-0997">Cell inner membrane</keyword>
<dbReference type="CDD" id="cd13123">
    <property type="entry name" value="MATE_MurJ_like"/>
    <property type="match status" value="1"/>
</dbReference>
<feature type="transmembrane region" description="Helical" evidence="10">
    <location>
        <begin position="32"/>
        <end position="48"/>
    </location>
</feature>
<feature type="transmembrane region" description="Helical" evidence="10">
    <location>
        <begin position="346"/>
        <end position="368"/>
    </location>
</feature>
<dbReference type="Pfam" id="PF03023">
    <property type="entry name" value="MurJ"/>
    <property type="match status" value="1"/>
</dbReference>
<evidence type="ECO:0000256" key="7">
    <source>
        <dbReference type="ARBA" id="ARBA00023136"/>
    </source>
</evidence>
<comment type="similarity">
    <text evidence="9 10 11">Belongs to the MurJ/MviN family.</text>
</comment>
<feature type="transmembrane region" description="Helical" evidence="10">
    <location>
        <begin position="408"/>
        <end position="431"/>
    </location>
</feature>
<dbReference type="HAMAP" id="MF_02078">
    <property type="entry name" value="MurJ_MviN"/>
    <property type="match status" value="1"/>
</dbReference>
<reference evidence="12 13" key="1">
    <citation type="journal article" date="2016" name="Int. J. Syst. Evol. Microbiol.">
        <title>Reclassification of Wolbachia persica as Francisella persica comb. nov. and emended description of the family Francisellaceae.</title>
        <authorList>
            <person name="Larson M.A."/>
            <person name="Nalbantoglu U."/>
            <person name="Sayood K."/>
            <person name="Zentz E.B."/>
            <person name="Cer R.Z."/>
            <person name="Iwen P.C."/>
            <person name="Francesconi S.C."/>
            <person name="Bishop-Lilly K.A."/>
            <person name="Mokashi V.P."/>
            <person name="Sjostedt A."/>
            <person name="Hinrichs S.H."/>
        </authorList>
    </citation>
    <scope>NUCLEOTIDE SEQUENCE [LARGE SCALE GENOMIC DNA]</scope>
    <source>
        <strain evidence="12 13">FSC845</strain>
    </source>
</reference>
<feature type="transmembrane region" description="Helical" evidence="10">
    <location>
        <begin position="303"/>
        <end position="326"/>
    </location>
</feature>
<dbReference type="PANTHER" id="PTHR47019">
    <property type="entry name" value="LIPID II FLIPPASE MURJ"/>
    <property type="match status" value="1"/>
</dbReference>
<keyword evidence="4 10" id="KW-0133">Cell shape</keyword>
<comment type="pathway">
    <text evidence="10">Cell wall biogenesis; peptidoglycan biosynthesis.</text>
</comment>
<feature type="transmembrane region" description="Helical" evidence="10">
    <location>
        <begin position="380"/>
        <end position="402"/>
    </location>
</feature>
<keyword evidence="7 10" id="KW-0472">Membrane</keyword>
<dbReference type="InterPro" id="IPR004268">
    <property type="entry name" value="MurJ"/>
</dbReference>
<keyword evidence="6 10" id="KW-1133">Transmembrane helix</keyword>
<keyword evidence="13" id="KW-1185">Reference proteome</keyword>
<proteinExistence type="inferred from homology"/>
<dbReference type="NCBIfam" id="TIGR01695">
    <property type="entry name" value="murJ_mviN"/>
    <property type="match status" value="1"/>
</dbReference>
<feature type="transmembrane region" description="Helical" evidence="10">
    <location>
        <begin position="485"/>
        <end position="504"/>
    </location>
</feature>
<evidence type="ECO:0000256" key="10">
    <source>
        <dbReference type="HAMAP-Rule" id="MF_02078"/>
    </source>
</evidence>
<keyword evidence="3 10" id="KW-0812">Transmembrane</keyword>
<feature type="transmembrane region" description="Helical" evidence="10">
    <location>
        <begin position="272"/>
        <end position="291"/>
    </location>
</feature>
<evidence type="ECO:0000256" key="3">
    <source>
        <dbReference type="ARBA" id="ARBA00022692"/>
    </source>
</evidence>
<comment type="subcellular location">
    <subcellularLocation>
        <location evidence="10">Cell inner membrane</location>
        <topology evidence="10">Multi-pass membrane protein</topology>
    </subcellularLocation>
    <subcellularLocation>
        <location evidence="1">Cell membrane</location>
        <topology evidence="1">Multi-pass membrane protein</topology>
    </subcellularLocation>
</comment>
<dbReference type="PANTHER" id="PTHR47019:SF1">
    <property type="entry name" value="LIPID II FLIPPASE MURJ"/>
    <property type="match status" value="1"/>
</dbReference>
<evidence type="ECO:0000256" key="9">
    <source>
        <dbReference type="ARBA" id="ARBA00061532"/>
    </source>
</evidence>
<dbReference type="AlphaFoldDB" id="A0AAC8VEA6"/>
<sequence length="514" mass="57886">MKKFFYNSLIVLIFLFLSKLLGFVRDLLLASFFGSGIALQAFLVAFRFPEFMRKVTSSGTLTQIINPFLNRKINQRNKNFIITILHFIALFLLVVTLLAIVFSNIWVGIYAYGLVDDESVLTLIKSMFVIMIPYLLFNGVMGVISAILNSYSRYLVSSLLPIVLNVVMILGIVISPKCSIPIYSVAYAVLLAGIIQVTIGGYSLIKLIGKINLSSNICLVKDNRAKIFLRKLPSAFLGTVILQVNGLVETFFASFLFSGSLAWLYYADRVNQFLYGVFGTAIATVMIPYLIDCKRYKQKFFKTLAWIIRFTLLVTIPAIVGLFVLAKPIVISLFYYGEFSLNDVDFTYLAMLGYLLSLFCFVVVRVIVSALYAQNKTTIVFYISLICLITTICLDIFIVHFFSGDKYAFIYLASASSSMALLNLFIQLWVLCDFNFKLFIVTYLPFMTIIKIIVASASMVLVLKLFNLSDSYWITLSMFGRLKSIALIVFIGICVYLVTMLLLGGMKSLKTLDQ</sequence>
<dbReference type="GO" id="GO:0009252">
    <property type="term" value="P:peptidoglycan biosynthetic process"/>
    <property type="evidence" value="ECO:0007669"/>
    <property type="project" value="UniProtKB-UniRule"/>
</dbReference>
<feature type="transmembrane region" description="Helical" evidence="10">
    <location>
        <begin position="127"/>
        <end position="148"/>
    </location>
</feature>
<dbReference type="PIRSF" id="PIRSF002869">
    <property type="entry name" value="MviN"/>
    <property type="match status" value="1"/>
</dbReference>
<dbReference type="KEGG" id="fper:ACH24_05165"/>
<feature type="transmembrane region" description="Helical" evidence="10">
    <location>
        <begin position="80"/>
        <end position="107"/>
    </location>
</feature>
<keyword evidence="2 10" id="KW-1003">Cell membrane</keyword>
<dbReference type="PRINTS" id="PR01806">
    <property type="entry name" value="VIRFACTRMVIN"/>
</dbReference>
<evidence type="ECO:0000256" key="11">
    <source>
        <dbReference type="PIRNR" id="PIRNR002869"/>
    </source>
</evidence>
<evidence type="ECO:0000256" key="5">
    <source>
        <dbReference type="ARBA" id="ARBA00022984"/>
    </source>
</evidence>
<name>A0AAC8VEA6_9GAMM</name>
<dbReference type="InterPro" id="IPR051050">
    <property type="entry name" value="Lipid_II_flippase_MurJ/MviN"/>
</dbReference>
<evidence type="ECO:0000256" key="2">
    <source>
        <dbReference type="ARBA" id="ARBA00022475"/>
    </source>
</evidence>
<keyword evidence="5 10" id="KW-0573">Peptidoglycan synthesis</keyword>
<evidence type="ECO:0000313" key="12">
    <source>
        <dbReference type="EMBL" id="ALB02009.1"/>
    </source>
</evidence>
<evidence type="ECO:0000256" key="4">
    <source>
        <dbReference type="ARBA" id="ARBA00022960"/>
    </source>
</evidence>
<dbReference type="Proteomes" id="UP000242800">
    <property type="component" value="Chromosome"/>
</dbReference>
<dbReference type="GO" id="GO:0008360">
    <property type="term" value="P:regulation of cell shape"/>
    <property type="evidence" value="ECO:0007669"/>
    <property type="project" value="UniProtKB-UniRule"/>
</dbReference>
<feature type="transmembrane region" description="Helical" evidence="10">
    <location>
        <begin position="443"/>
        <end position="465"/>
    </location>
</feature>
<evidence type="ECO:0000313" key="13">
    <source>
        <dbReference type="Proteomes" id="UP000242800"/>
    </source>
</evidence>
<dbReference type="GO" id="GO:0071555">
    <property type="term" value="P:cell wall organization"/>
    <property type="evidence" value="ECO:0007669"/>
    <property type="project" value="UniProtKB-UniRule"/>
</dbReference>
<evidence type="ECO:0000256" key="1">
    <source>
        <dbReference type="ARBA" id="ARBA00004651"/>
    </source>
</evidence>
<dbReference type="GO" id="GO:0034204">
    <property type="term" value="P:lipid translocation"/>
    <property type="evidence" value="ECO:0007669"/>
    <property type="project" value="TreeGrafter"/>
</dbReference>
<evidence type="ECO:0000256" key="8">
    <source>
        <dbReference type="ARBA" id="ARBA00060041"/>
    </source>
</evidence>
<keyword evidence="10 11" id="KW-0961">Cell wall biogenesis/degradation</keyword>
<dbReference type="RefSeq" id="WP_064461428.1">
    <property type="nucleotide sequence ID" value="NZ_CP012505.1"/>
</dbReference>
<accession>A0AAC8VEA6</accession>
<dbReference type="GO" id="GO:0005886">
    <property type="term" value="C:plasma membrane"/>
    <property type="evidence" value="ECO:0007669"/>
    <property type="project" value="UniProtKB-SubCell"/>
</dbReference>
<organism evidence="12 13">
    <name type="scientific">Francisella persica ATCC VR-331</name>
    <dbReference type="NCBI Taxonomy" id="1086726"/>
    <lineage>
        <taxon>Bacteria</taxon>
        <taxon>Pseudomonadati</taxon>
        <taxon>Pseudomonadota</taxon>
        <taxon>Gammaproteobacteria</taxon>
        <taxon>Thiotrichales</taxon>
        <taxon>Francisellaceae</taxon>
        <taxon>Francisella</taxon>
    </lineage>
</organism>
<dbReference type="EMBL" id="CP012505">
    <property type="protein sequence ID" value="ALB02009.1"/>
    <property type="molecule type" value="Genomic_DNA"/>
</dbReference>
<comment type="function">
    <text evidence="8 10 11">Involved in peptidoglycan biosynthesis. Transports lipid-linked peptidoglycan precursors from the inner to the outer leaflet of the cytoplasmic membrane.</text>
</comment>
<protein>
    <recommendedName>
        <fullName evidence="10">Probable lipid II flippase MurJ</fullName>
    </recommendedName>
</protein>
<feature type="transmembrane region" description="Helical" evidence="10">
    <location>
        <begin position="236"/>
        <end position="266"/>
    </location>
</feature>
<dbReference type="GO" id="GO:0015648">
    <property type="term" value="F:lipid-linked peptidoglycan transporter activity"/>
    <property type="evidence" value="ECO:0007669"/>
    <property type="project" value="UniProtKB-UniRule"/>
</dbReference>
<evidence type="ECO:0000256" key="6">
    <source>
        <dbReference type="ARBA" id="ARBA00022989"/>
    </source>
</evidence>
<gene>
    <name evidence="10" type="primary">murJ</name>
    <name evidence="12" type="ORF">ACH24_05165</name>
</gene>
<feature type="transmembrane region" description="Helical" evidence="10">
    <location>
        <begin position="155"/>
        <end position="174"/>
    </location>
</feature>
<feature type="transmembrane region" description="Helical" evidence="10">
    <location>
        <begin position="180"/>
        <end position="205"/>
    </location>
</feature>